<dbReference type="SMART" id="SM00066">
    <property type="entry name" value="GAL4"/>
    <property type="match status" value="1"/>
</dbReference>
<dbReference type="SMART" id="SM00906">
    <property type="entry name" value="Fungal_trans"/>
    <property type="match status" value="1"/>
</dbReference>
<feature type="region of interest" description="Disordered" evidence="5">
    <location>
        <begin position="88"/>
        <end position="115"/>
    </location>
</feature>
<dbReference type="Proteomes" id="UP000799779">
    <property type="component" value="Unassembled WGS sequence"/>
</dbReference>
<dbReference type="Gene3D" id="4.10.240.10">
    <property type="entry name" value="Zn(2)-C6 fungal-type DNA-binding domain"/>
    <property type="match status" value="1"/>
</dbReference>
<dbReference type="OrthoDB" id="6509908at2759"/>
<evidence type="ECO:0000256" key="5">
    <source>
        <dbReference type="SAM" id="MobiDB-lite"/>
    </source>
</evidence>
<dbReference type="EMBL" id="ML977607">
    <property type="protein sequence ID" value="KAF1998080.1"/>
    <property type="molecule type" value="Genomic_DNA"/>
</dbReference>
<evidence type="ECO:0000259" key="6">
    <source>
        <dbReference type="PROSITE" id="PS50048"/>
    </source>
</evidence>
<dbReference type="PROSITE" id="PS50048">
    <property type="entry name" value="ZN2_CY6_FUNGAL_2"/>
    <property type="match status" value="1"/>
</dbReference>
<sequence length="829" mass="91739">MPKEATDLAVRKKMRKGTHSCFECRRRKIRCIFPNDNPDVCSECFARGSRCIDQEHASPDVIVDHRKNLRERVSRLEALVDSLLDDKTEKSESVTSKTPNIVTRDTFPPTPLSSDASSAVMYAQRPQSDRGAQGHHVPLISAFEDALNDAKEREERRAGAPGKESVVPAPESSAERFTITCHNAEDVMDDMSSLQNAKRARVKEALLALLPPSAQLNHILASNSDWWQTWRQKCSGTSAGLSLPQFAARALQDDNIGSIGTVVLAVGICSDDNDVDRYIETIDRWVLSDDEYAATLEGMECLILKAKWYADVGQPRRAWLAYRKGLMYTQLMGLHRKRTSSMAHESIWWALYHGDRFLSLLLGLPYGVSDSHCDLSLPDMGGGKFLAPLLFMNKISILAGKVIDRNQGIAEQSFAFALQLDQELEDLWKKLDPEWLEFAELLVDIESNAAELRERIMAQMVYHQLRVYLHLPFMLKSQSNPRFSFSRTACLSGSREVLRLYHAIRTGEVQPLYECKAIDFVGFTAAVLIMLGLFNYGAHVGTLSPKQQESDIRLIEISIDIFRRASSEKGGKVAFQSAEVLDKMLKKFRSDWVRDDASDSVKCGDDLTDFVIPYFGTISIKRGGVQAMPPAPPALAQRQKLNTMRSNSASTSTSQFTPTSEKTSSDIFGNPSFGASSATSRSQGQPENAFPFSNTNTGINTPANPFVSYDGFYNWPNMAPADTPKDPTNPSTNPSTTNAANATNPSASPHLDTQINDDSMTNFPLPTNNFSWQNMPMDIDQDWSWFLNSDQLGSSTGAATVTGQNAGSTTGGNLFALGSEFGQQAFTGF</sequence>
<name>A0A6A5W819_9PLEO</name>
<evidence type="ECO:0000256" key="2">
    <source>
        <dbReference type="ARBA" id="ARBA00023015"/>
    </source>
</evidence>
<dbReference type="SUPFAM" id="SSF57701">
    <property type="entry name" value="Zn2/Cys6 DNA-binding domain"/>
    <property type="match status" value="1"/>
</dbReference>
<feature type="region of interest" description="Disordered" evidence="5">
    <location>
        <begin position="148"/>
        <end position="175"/>
    </location>
</feature>
<evidence type="ECO:0000256" key="4">
    <source>
        <dbReference type="ARBA" id="ARBA00023242"/>
    </source>
</evidence>
<dbReference type="CDD" id="cd12148">
    <property type="entry name" value="fungal_TF_MHR"/>
    <property type="match status" value="1"/>
</dbReference>
<evidence type="ECO:0000313" key="8">
    <source>
        <dbReference type="Proteomes" id="UP000799779"/>
    </source>
</evidence>
<dbReference type="GO" id="GO:0008270">
    <property type="term" value="F:zinc ion binding"/>
    <property type="evidence" value="ECO:0007669"/>
    <property type="project" value="InterPro"/>
</dbReference>
<dbReference type="GO" id="GO:0006351">
    <property type="term" value="P:DNA-templated transcription"/>
    <property type="evidence" value="ECO:0007669"/>
    <property type="project" value="InterPro"/>
</dbReference>
<dbReference type="InterPro" id="IPR007219">
    <property type="entry name" value="XnlR_reg_dom"/>
</dbReference>
<dbReference type="AlphaFoldDB" id="A0A6A5W819"/>
<reference evidence="7" key="1">
    <citation type="journal article" date="2020" name="Stud. Mycol.">
        <title>101 Dothideomycetes genomes: a test case for predicting lifestyles and emergence of pathogens.</title>
        <authorList>
            <person name="Haridas S."/>
            <person name="Albert R."/>
            <person name="Binder M."/>
            <person name="Bloem J."/>
            <person name="Labutti K."/>
            <person name="Salamov A."/>
            <person name="Andreopoulos B."/>
            <person name="Baker S."/>
            <person name="Barry K."/>
            <person name="Bills G."/>
            <person name="Bluhm B."/>
            <person name="Cannon C."/>
            <person name="Castanera R."/>
            <person name="Culley D."/>
            <person name="Daum C."/>
            <person name="Ezra D."/>
            <person name="Gonzalez J."/>
            <person name="Henrissat B."/>
            <person name="Kuo A."/>
            <person name="Liang C."/>
            <person name="Lipzen A."/>
            <person name="Lutzoni F."/>
            <person name="Magnuson J."/>
            <person name="Mondo S."/>
            <person name="Nolan M."/>
            <person name="Ohm R."/>
            <person name="Pangilinan J."/>
            <person name="Park H.-J."/>
            <person name="Ramirez L."/>
            <person name="Alfaro M."/>
            <person name="Sun H."/>
            <person name="Tritt A."/>
            <person name="Yoshinaga Y."/>
            <person name="Zwiers L.-H."/>
            <person name="Turgeon B."/>
            <person name="Goodwin S."/>
            <person name="Spatafora J."/>
            <person name="Crous P."/>
            <person name="Grigoriev I."/>
        </authorList>
    </citation>
    <scope>NUCLEOTIDE SEQUENCE</scope>
    <source>
        <strain evidence="7">CBS 123094</strain>
    </source>
</reference>
<feature type="compositionally biased region" description="Polar residues" evidence="5">
    <location>
        <begin position="751"/>
        <end position="762"/>
    </location>
</feature>
<keyword evidence="8" id="KW-1185">Reference proteome</keyword>
<dbReference type="PROSITE" id="PS00463">
    <property type="entry name" value="ZN2_CY6_FUNGAL_1"/>
    <property type="match status" value="1"/>
</dbReference>
<dbReference type="GO" id="GO:0000981">
    <property type="term" value="F:DNA-binding transcription factor activity, RNA polymerase II-specific"/>
    <property type="evidence" value="ECO:0007669"/>
    <property type="project" value="InterPro"/>
</dbReference>
<keyword evidence="2" id="KW-0805">Transcription regulation</keyword>
<dbReference type="InterPro" id="IPR036864">
    <property type="entry name" value="Zn2-C6_fun-type_DNA-bd_sf"/>
</dbReference>
<feature type="region of interest" description="Disordered" evidence="5">
    <location>
        <begin position="718"/>
        <end position="762"/>
    </location>
</feature>
<feature type="compositionally biased region" description="Polar residues" evidence="5">
    <location>
        <begin position="93"/>
        <end position="103"/>
    </location>
</feature>
<dbReference type="GO" id="GO:0003677">
    <property type="term" value="F:DNA binding"/>
    <property type="evidence" value="ECO:0007669"/>
    <property type="project" value="InterPro"/>
</dbReference>
<keyword evidence="3" id="KW-0804">Transcription</keyword>
<dbReference type="PANTHER" id="PTHR47840:SF1">
    <property type="entry name" value="ZN(II)2CYS6 TRANSCRIPTION FACTOR (EUROFUNG)"/>
    <property type="match status" value="1"/>
</dbReference>
<gene>
    <name evidence="7" type="ORF">P154DRAFT_524388</name>
</gene>
<feature type="compositionally biased region" description="Low complexity" evidence="5">
    <location>
        <begin position="728"/>
        <end position="749"/>
    </location>
</feature>
<proteinExistence type="predicted"/>
<dbReference type="InterPro" id="IPR001138">
    <property type="entry name" value="Zn2Cys6_DnaBD"/>
</dbReference>
<organism evidence="7 8">
    <name type="scientific">Amniculicola lignicola CBS 123094</name>
    <dbReference type="NCBI Taxonomy" id="1392246"/>
    <lineage>
        <taxon>Eukaryota</taxon>
        <taxon>Fungi</taxon>
        <taxon>Dikarya</taxon>
        <taxon>Ascomycota</taxon>
        <taxon>Pezizomycotina</taxon>
        <taxon>Dothideomycetes</taxon>
        <taxon>Pleosporomycetidae</taxon>
        <taxon>Pleosporales</taxon>
        <taxon>Amniculicolaceae</taxon>
        <taxon>Amniculicola</taxon>
    </lineage>
</organism>
<evidence type="ECO:0000256" key="1">
    <source>
        <dbReference type="ARBA" id="ARBA00022723"/>
    </source>
</evidence>
<feature type="compositionally biased region" description="Basic and acidic residues" evidence="5">
    <location>
        <begin position="148"/>
        <end position="158"/>
    </location>
</feature>
<evidence type="ECO:0000256" key="3">
    <source>
        <dbReference type="ARBA" id="ARBA00023163"/>
    </source>
</evidence>
<dbReference type="CDD" id="cd00067">
    <property type="entry name" value="GAL4"/>
    <property type="match status" value="1"/>
</dbReference>
<feature type="region of interest" description="Disordered" evidence="5">
    <location>
        <begin position="638"/>
        <end position="701"/>
    </location>
</feature>
<accession>A0A6A5W819</accession>
<keyword evidence="1" id="KW-0479">Metal-binding</keyword>
<protein>
    <recommendedName>
        <fullName evidence="6">Zn(2)-C6 fungal-type domain-containing protein</fullName>
    </recommendedName>
</protein>
<keyword evidence="4" id="KW-0539">Nucleus</keyword>
<feature type="domain" description="Zn(2)-C6 fungal-type" evidence="6">
    <location>
        <begin position="20"/>
        <end position="51"/>
    </location>
</feature>
<evidence type="ECO:0000313" key="7">
    <source>
        <dbReference type="EMBL" id="KAF1998080.1"/>
    </source>
</evidence>
<feature type="compositionally biased region" description="Polar residues" evidence="5">
    <location>
        <begin position="639"/>
        <end position="701"/>
    </location>
</feature>
<dbReference type="PANTHER" id="PTHR47840">
    <property type="entry name" value="ZN(II)2CYS6 TRANSCRIPTION FACTOR (EUROFUNG)-RELATED"/>
    <property type="match status" value="1"/>
</dbReference>